<proteinExistence type="predicted"/>
<dbReference type="Gene3D" id="3.40.50.10490">
    <property type="entry name" value="Glucose-6-phosphate isomerase like protein, domain 1"/>
    <property type="match status" value="1"/>
</dbReference>
<reference evidence="3" key="1">
    <citation type="submission" date="2021-06" db="EMBL/GenBank/DDBJ databases">
        <title>Genome-based taxonomic framework of Microbacterium strains isolated from marine environment, the description of four new species and reclassification of four preexisting species.</title>
        <authorList>
            <person name="Lee S.D."/>
            <person name="Kim S.-M."/>
            <person name="Byeon Y.-S."/>
            <person name="Yang H.L."/>
            <person name="Kim I.S."/>
        </authorList>
    </citation>
    <scope>NUCLEOTIDE SEQUENCE</scope>
    <source>
        <strain evidence="3">KACC 20510</strain>
    </source>
</reference>
<feature type="region of interest" description="Disordered" evidence="1">
    <location>
        <begin position="196"/>
        <end position="221"/>
    </location>
</feature>
<dbReference type="EMBL" id="JAHWXI010000026">
    <property type="protein sequence ID" value="MDN4465642.1"/>
    <property type="molecule type" value="Genomic_DNA"/>
</dbReference>
<dbReference type="InterPro" id="IPR050986">
    <property type="entry name" value="GutQ/KpsF_isomerases"/>
</dbReference>
<organism evidence="3 4">
    <name type="scientific">Microbacterium aurantiacum</name>
    <dbReference type="NCBI Taxonomy" id="162393"/>
    <lineage>
        <taxon>Bacteria</taxon>
        <taxon>Bacillati</taxon>
        <taxon>Actinomycetota</taxon>
        <taxon>Actinomycetes</taxon>
        <taxon>Micrococcales</taxon>
        <taxon>Microbacteriaceae</taxon>
        <taxon>Microbacterium</taxon>
    </lineage>
</organism>
<sequence>MAGQDPVLEAARTAIAESARGLADLATGVDESFARAASILRYCRGKVVLTGAGTNALVAQRTAHLLSVCGTPAFFIDAADALHGTLGALTRDDVLIAMSKGGGSADVNSFVRLAQLRHVKVIGMCSKPGAELLRRADVPVLVPTNDAADPGGFIAMGSTLAYSAWLDAMTLVLMRAKRYPWSDVLFTHPSGAVGALGHEPDPLEPLDIPQPALSAHTRRRR</sequence>
<protein>
    <submittedName>
        <fullName evidence="3">SIS domain-containing protein</fullName>
    </submittedName>
</protein>
<gene>
    <name evidence="3" type="ORF">KZC48_14740</name>
</gene>
<keyword evidence="4" id="KW-1185">Reference proteome</keyword>
<evidence type="ECO:0000259" key="2">
    <source>
        <dbReference type="PROSITE" id="PS51464"/>
    </source>
</evidence>
<dbReference type="PANTHER" id="PTHR42745:SF1">
    <property type="entry name" value="ARABINOSE 5-PHOSPHATE ISOMERASE KDSD"/>
    <property type="match status" value="1"/>
</dbReference>
<dbReference type="PROSITE" id="PS51464">
    <property type="entry name" value="SIS"/>
    <property type="match status" value="1"/>
</dbReference>
<dbReference type="Pfam" id="PF01380">
    <property type="entry name" value="SIS"/>
    <property type="match status" value="1"/>
</dbReference>
<dbReference type="InterPro" id="IPR001347">
    <property type="entry name" value="SIS_dom"/>
</dbReference>
<evidence type="ECO:0000313" key="3">
    <source>
        <dbReference type="EMBL" id="MDN4465642.1"/>
    </source>
</evidence>
<dbReference type="Proteomes" id="UP001172731">
    <property type="component" value="Unassembled WGS sequence"/>
</dbReference>
<comment type="caution">
    <text evidence="3">The sequence shown here is derived from an EMBL/GenBank/DDBJ whole genome shotgun (WGS) entry which is preliminary data.</text>
</comment>
<dbReference type="RefSeq" id="WP_301135681.1">
    <property type="nucleotide sequence ID" value="NZ_BAAAUQ010000024.1"/>
</dbReference>
<accession>A0ABT8FX03</accession>
<dbReference type="InterPro" id="IPR046348">
    <property type="entry name" value="SIS_dom_sf"/>
</dbReference>
<evidence type="ECO:0000256" key="1">
    <source>
        <dbReference type="SAM" id="MobiDB-lite"/>
    </source>
</evidence>
<evidence type="ECO:0000313" key="4">
    <source>
        <dbReference type="Proteomes" id="UP001172731"/>
    </source>
</evidence>
<dbReference type="SUPFAM" id="SSF53697">
    <property type="entry name" value="SIS domain"/>
    <property type="match status" value="1"/>
</dbReference>
<feature type="domain" description="SIS" evidence="2">
    <location>
        <begin position="36"/>
        <end position="171"/>
    </location>
</feature>
<name>A0ABT8FX03_9MICO</name>
<dbReference type="PANTHER" id="PTHR42745">
    <property type="match status" value="1"/>
</dbReference>